<dbReference type="AlphaFoldDB" id="A0A839IUK6"/>
<evidence type="ECO:0000259" key="4">
    <source>
        <dbReference type="Pfam" id="PF13407"/>
    </source>
</evidence>
<keyword evidence="6" id="KW-1185">Reference proteome</keyword>
<dbReference type="GO" id="GO:0030246">
    <property type="term" value="F:carbohydrate binding"/>
    <property type="evidence" value="ECO:0007669"/>
    <property type="project" value="UniProtKB-ARBA"/>
</dbReference>
<sequence>MSQIIQTIVLILSISLVVTLSPATRAENLPATDARKLHFVLLINDEKAPFWQLTRQAADKAAQDLGIKLEVILLGNNPLRPVRTLNTLLSTDYKPDAVLFSNLKHTGQHILNLLEQHQIYSMVFDNGFSIDDQMGSPGDHYKFWQAQLLSGNELASRRITRELIEKGLSNPDFEKPLSMIALEGAPASDASNERLAGLKKTLREYAGMVQLHHVFPTNWEPDNARDAVLSASRRYPGINLIWSANDDMAISAARAIAETGKIPGEDVFITGFDLTPEADKYITSGRLLNSYGGHYMSAAWSIIYMYDFFQGFNQQPTSMQLSMISHQHEWKIPFEKEIRSGQFDSIDFTQFSKAHRQHKKYPFLMIARHRQDLQTLHIQTDN</sequence>
<dbReference type="GO" id="GO:0030313">
    <property type="term" value="C:cell envelope"/>
    <property type="evidence" value="ECO:0007669"/>
    <property type="project" value="UniProtKB-SubCell"/>
</dbReference>
<comment type="similarity">
    <text evidence="2">Belongs to the bacterial solute-binding protein 2 family.</text>
</comment>
<dbReference type="CDD" id="cd06324">
    <property type="entry name" value="PBP1_ABC_sugar_binding-like"/>
    <property type="match status" value="1"/>
</dbReference>
<dbReference type="InterPro" id="IPR028082">
    <property type="entry name" value="Peripla_BP_I"/>
</dbReference>
<evidence type="ECO:0000256" key="2">
    <source>
        <dbReference type="ARBA" id="ARBA00007639"/>
    </source>
</evidence>
<dbReference type="Proteomes" id="UP000565262">
    <property type="component" value="Unassembled WGS sequence"/>
</dbReference>
<name>A0A839IUK6_9GAMM</name>
<dbReference type="PANTHER" id="PTHR46847">
    <property type="entry name" value="D-ALLOSE-BINDING PERIPLASMIC PROTEIN-RELATED"/>
    <property type="match status" value="1"/>
</dbReference>
<dbReference type="PANTHER" id="PTHR46847:SF1">
    <property type="entry name" value="D-ALLOSE-BINDING PERIPLASMIC PROTEIN-RELATED"/>
    <property type="match status" value="1"/>
</dbReference>
<keyword evidence="3" id="KW-0732">Signal</keyword>
<dbReference type="GO" id="GO:0055085">
    <property type="term" value="P:transmembrane transport"/>
    <property type="evidence" value="ECO:0007669"/>
    <property type="project" value="UniProtKB-ARBA"/>
</dbReference>
<reference evidence="5 6" key="1">
    <citation type="submission" date="2020-08" db="EMBL/GenBank/DDBJ databases">
        <title>Oceanospirillum sp. nov. isolated from marine sediment.</title>
        <authorList>
            <person name="Ji X."/>
        </authorList>
    </citation>
    <scope>NUCLEOTIDE SEQUENCE [LARGE SCALE GENOMIC DNA]</scope>
    <source>
        <strain evidence="5 6">D5</strain>
    </source>
</reference>
<protein>
    <submittedName>
        <fullName evidence="5">ABC transporter substrate-binding protein</fullName>
    </submittedName>
</protein>
<dbReference type="RefSeq" id="WP_182810803.1">
    <property type="nucleotide sequence ID" value="NZ_JACJFM010000041.1"/>
</dbReference>
<evidence type="ECO:0000256" key="3">
    <source>
        <dbReference type="ARBA" id="ARBA00022729"/>
    </source>
</evidence>
<organism evidence="5 6">
    <name type="scientific">Oceanospirillum sediminis</name>
    <dbReference type="NCBI Taxonomy" id="2760088"/>
    <lineage>
        <taxon>Bacteria</taxon>
        <taxon>Pseudomonadati</taxon>
        <taxon>Pseudomonadota</taxon>
        <taxon>Gammaproteobacteria</taxon>
        <taxon>Oceanospirillales</taxon>
        <taxon>Oceanospirillaceae</taxon>
        <taxon>Oceanospirillum</taxon>
    </lineage>
</organism>
<comment type="subcellular location">
    <subcellularLocation>
        <location evidence="1">Cell envelope</location>
    </subcellularLocation>
</comment>
<dbReference type="InterPro" id="IPR025997">
    <property type="entry name" value="SBP_2_dom"/>
</dbReference>
<feature type="domain" description="Periplasmic binding protein" evidence="4">
    <location>
        <begin position="40"/>
        <end position="304"/>
    </location>
</feature>
<evidence type="ECO:0000256" key="1">
    <source>
        <dbReference type="ARBA" id="ARBA00004196"/>
    </source>
</evidence>
<evidence type="ECO:0000313" key="5">
    <source>
        <dbReference type="EMBL" id="MBB1489035.1"/>
    </source>
</evidence>
<comment type="caution">
    <text evidence="5">The sequence shown here is derived from an EMBL/GenBank/DDBJ whole genome shotgun (WGS) entry which is preliminary data.</text>
</comment>
<dbReference type="EMBL" id="JACJFM010000041">
    <property type="protein sequence ID" value="MBB1489035.1"/>
    <property type="molecule type" value="Genomic_DNA"/>
</dbReference>
<accession>A0A839IUK6</accession>
<proteinExistence type="inferred from homology"/>
<dbReference type="Pfam" id="PF13407">
    <property type="entry name" value="Peripla_BP_4"/>
    <property type="match status" value="1"/>
</dbReference>
<dbReference type="SUPFAM" id="SSF53822">
    <property type="entry name" value="Periplasmic binding protein-like I"/>
    <property type="match status" value="1"/>
</dbReference>
<dbReference type="Gene3D" id="3.40.50.2300">
    <property type="match status" value="2"/>
</dbReference>
<evidence type="ECO:0000313" key="6">
    <source>
        <dbReference type="Proteomes" id="UP000565262"/>
    </source>
</evidence>
<gene>
    <name evidence="5" type="ORF">H4O21_20710</name>
</gene>